<evidence type="ECO:0000256" key="6">
    <source>
        <dbReference type="SAM" id="Phobius"/>
    </source>
</evidence>
<evidence type="ECO:0000256" key="5">
    <source>
        <dbReference type="SAM" id="MobiDB-lite"/>
    </source>
</evidence>
<dbReference type="GO" id="GO:0005740">
    <property type="term" value="C:mitochondrial envelope"/>
    <property type="evidence" value="ECO:0007669"/>
    <property type="project" value="TreeGrafter"/>
</dbReference>
<dbReference type="SUPFAM" id="SSF54534">
    <property type="entry name" value="FKBP-like"/>
    <property type="match status" value="1"/>
</dbReference>
<dbReference type="SUPFAM" id="SSF48452">
    <property type="entry name" value="TPR-like"/>
    <property type="match status" value="1"/>
</dbReference>
<gene>
    <name evidence="9" type="primary">LOC105359561</name>
</gene>
<accession>A0AAJ6VLK5</accession>
<evidence type="ECO:0000256" key="3">
    <source>
        <dbReference type="PROSITE-ProRule" id="PRU00277"/>
    </source>
</evidence>
<keyword evidence="6" id="KW-0472">Membrane</keyword>
<dbReference type="GeneID" id="105359561"/>
<dbReference type="GO" id="GO:0003755">
    <property type="term" value="F:peptidyl-prolyl cis-trans isomerase activity"/>
    <property type="evidence" value="ECO:0007669"/>
    <property type="project" value="UniProtKB-KW"/>
</dbReference>
<protein>
    <recommendedName>
        <fullName evidence="3">peptidylprolyl isomerase</fullName>
        <ecNumber evidence="3">5.2.1.8</ecNumber>
    </recommendedName>
</protein>
<dbReference type="AlphaFoldDB" id="A0AAJ6VLK5"/>
<evidence type="ECO:0000256" key="2">
    <source>
        <dbReference type="ARBA" id="ARBA00022803"/>
    </source>
</evidence>
<feature type="domain" description="PPIase FKBP-type" evidence="7">
    <location>
        <begin position="78"/>
        <end position="165"/>
    </location>
</feature>
<dbReference type="EC" id="5.2.1.8" evidence="3"/>
<dbReference type="InterPro" id="IPR050754">
    <property type="entry name" value="FKBP4/5/8-like"/>
</dbReference>
<keyword evidence="3 9" id="KW-0413">Isomerase</keyword>
<dbReference type="KEGG" id="csol:105359561"/>
<dbReference type="GO" id="GO:0044183">
    <property type="term" value="F:protein folding chaperone"/>
    <property type="evidence" value="ECO:0007669"/>
    <property type="project" value="TreeGrafter"/>
</dbReference>
<dbReference type="GO" id="GO:0012505">
    <property type="term" value="C:endomembrane system"/>
    <property type="evidence" value="ECO:0007669"/>
    <property type="project" value="TreeGrafter"/>
</dbReference>
<dbReference type="SMART" id="SM00028">
    <property type="entry name" value="TPR"/>
    <property type="match status" value="3"/>
</dbReference>
<evidence type="ECO:0000256" key="1">
    <source>
        <dbReference type="ARBA" id="ARBA00022737"/>
    </source>
</evidence>
<keyword evidence="6" id="KW-1133">Transmembrane helix</keyword>
<dbReference type="PROSITE" id="PS50005">
    <property type="entry name" value="TPR"/>
    <property type="match status" value="1"/>
</dbReference>
<dbReference type="RefSeq" id="XP_011494478.1">
    <property type="nucleotide sequence ID" value="XM_011496176.1"/>
</dbReference>
<dbReference type="PROSITE" id="PS50059">
    <property type="entry name" value="FKBP_PPIASE"/>
    <property type="match status" value="1"/>
</dbReference>
<keyword evidence="8" id="KW-1185">Reference proteome</keyword>
<keyword evidence="2 4" id="KW-0802">TPR repeat</keyword>
<feature type="region of interest" description="Disordered" evidence="5">
    <location>
        <begin position="1"/>
        <end position="23"/>
    </location>
</feature>
<feature type="transmembrane region" description="Helical" evidence="6">
    <location>
        <begin position="366"/>
        <end position="387"/>
    </location>
</feature>
<dbReference type="Pfam" id="PF00254">
    <property type="entry name" value="FKBP_C"/>
    <property type="match status" value="1"/>
</dbReference>
<dbReference type="InterPro" id="IPR001179">
    <property type="entry name" value="PPIase_FKBP_dom"/>
</dbReference>
<keyword evidence="1" id="KW-0677">Repeat</keyword>
<dbReference type="Gene3D" id="1.25.40.10">
    <property type="entry name" value="Tetratricopeptide repeat domain"/>
    <property type="match status" value="1"/>
</dbReference>
<dbReference type="GO" id="GO:0043066">
    <property type="term" value="P:negative regulation of apoptotic process"/>
    <property type="evidence" value="ECO:0007669"/>
    <property type="project" value="TreeGrafter"/>
</dbReference>
<reference evidence="9" key="1">
    <citation type="submission" date="2025-08" db="UniProtKB">
        <authorList>
            <consortium name="RefSeq"/>
        </authorList>
    </citation>
    <scope>IDENTIFICATION</scope>
</reference>
<dbReference type="PANTHER" id="PTHR46512:SF1">
    <property type="entry name" value="PEPTIDYLPROLYL ISOMERASE"/>
    <property type="match status" value="1"/>
</dbReference>
<dbReference type="InterPro" id="IPR011990">
    <property type="entry name" value="TPR-like_helical_dom_sf"/>
</dbReference>
<dbReference type="GO" id="GO:0005829">
    <property type="term" value="C:cytosol"/>
    <property type="evidence" value="ECO:0007669"/>
    <property type="project" value="TreeGrafter"/>
</dbReference>
<dbReference type="Gene3D" id="3.10.50.40">
    <property type="match status" value="1"/>
</dbReference>
<dbReference type="InterPro" id="IPR046357">
    <property type="entry name" value="PPIase_dom_sf"/>
</dbReference>
<evidence type="ECO:0000313" key="8">
    <source>
        <dbReference type="Proteomes" id="UP000695007"/>
    </source>
</evidence>
<comment type="catalytic activity">
    <reaction evidence="3">
        <text>[protein]-peptidylproline (omega=180) = [protein]-peptidylproline (omega=0)</text>
        <dbReference type="Rhea" id="RHEA:16237"/>
        <dbReference type="Rhea" id="RHEA-COMP:10747"/>
        <dbReference type="Rhea" id="RHEA-COMP:10748"/>
        <dbReference type="ChEBI" id="CHEBI:83833"/>
        <dbReference type="ChEBI" id="CHEBI:83834"/>
        <dbReference type="EC" id="5.2.1.8"/>
    </reaction>
</comment>
<organism evidence="8 9">
    <name type="scientific">Ceratosolen solmsi marchali</name>
    <dbReference type="NCBI Taxonomy" id="326594"/>
    <lineage>
        <taxon>Eukaryota</taxon>
        <taxon>Metazoa</taxon>
        <taxon>Ecdysozoa</taxon>
        <taxon>Arthropoda</taxon>
        <taxon>Hexapoda</taxon>
        <taxon>Insecta</taxon>
        <taxon>Pterygota</taxon>
        <taxon>Neoptera</taxon>
        <taxon>Endopterygota</taxon>
        <taxon>Hymenoptera</taxon>
        <taxon>Apocrita</taxon>
        <taxon>Proctotrupomorpha</taxon>
        <taxon>Chalcidoidea</taxon>
        <taxon>Agaonidae</taxon>
        <taxon>Agaoninae</taxon>
        <taxon>Ceratosolen</taxon>
    </lineage>
</organism>
<dbReference type="Pfam" id="PF13181">
    <property type="entry name" value="TPR_8"/>
    <property type="match status" value="1"/>
</dbReference>
<keyword evidence="3" id="KW-0697">Rotamase</keyword>
<evidence type="ECO:0000256" key="4">
    <source>
        <dbReference type="PROSITE-ProRule" id="PRU00339"/>
    </source>
</evidence>
<dbReference type="InterPro" id="IPR019734">
    <property type="entry name" value="TPR_rpt"/>
</dbReference>
<evidence type="ECO:0000313" key="9">
    <source>
        <dbReference type="RefSeq" id="XP_011494478.1"/>
    </source>
</evidence>
<evidence type="ECO:0000259" key="7">
    <source>
        <dbReference type="PROSITE" id="PS50059"/>
    </source>
</evidence>
<dbReference type="Proteomes" id="UP000695007">
    <property type="component" value="Unplaced"/>
</dbReference>
<proteinExistence type="predicted"/>
<name>A0AAJ6VLK5_9HYME</name>
<feature type="repeat" description="TPR" evidence="4">
    <location>
        <begin position="280"/>
        <end position="313"/>
    </location>
</feature>
<dbReference type="PANTHER" id="PTHR46512">
    <property type="entry name" value="PEPTIDYLPROLYL ISOMERASE"/>
    <property type="match status" value="1"/>
</dbReference>
<sequence length="388" mass="43927">METDASSVDTIKTTPDSNSTQSDFIQKELNFDIDPNDPLTKASLNDHPVNEWMDIVGNGQLKKKVLKAGKQNSRPNRSDLCSVKFIGKLEDGTIIENEEEITIQLGDMEVIQGLDLGITLMDLEEEAELEICPRFAYGALGRNLPLPEIPPNSKLTYNVILKDIKMEPDIDELPYTEKRRIGNKKRERGNWWFARDECTLAIHCYRKALEYLTPFREGDVLDDKKPEKMLEHVSDNELQEILEDALKVHNNLAAAQLKCEAYDAALTSVENVLRCQPQNVKALFRKGTILHYKGENTKACTVLTQALKIEPENKAIQQKLLILKKKSAKDARHEKNLYRKMLGTVPDKRNNDVKNTPDYKKAPTKLTWSLLGGTIVAVVGIIAYRLIS</sequence>
<dbReference type="GO" id="GO:0016020">
    <property type="term" value="C:membrane"/>
    <property type="evidence" value="ECO:0007669"/>
    <property type="project" value="TreeGrafter"/>
</dbReference>
<keyword evidence="6" id="KW-0812">Transmembrane</keyword>